<dbReference type="SUPFAM" id="SSF53335">
    <property type="entry name" value="S-adenosyl-L-methionine-dependent methyltransferases"/>
    <property type="match status" value="1"/>
</dbReference>
<dbReference type="Gene3D" id="3.40.50.150">
    <property type="entry name" value="Vaccinia Virus protein VP39"/>
    <property type="match status" value="1"/>
</dbReference>
<dbReference type="InterPro" id="IPR007213">
    <property type="entry name" value="Ppm1/Ppm2/Tcmp"/>
</dbReference>
<dbReference type="InterPro" id="IPR029063">
    <property type="entry name" value="SAM-dependent_MTases_sf"/>
</dbReference>
<evidence type="ECO:0000256" key="3">
    <source>
        <dbReference type="ARBA" id="ARBA00022679"/>
    </source>
</evidence>
<dbReference type="GO" id="GO:0008168">
    <property type="term" value="F:methyltransferase activity"/>
    <property type="evidence" value="ECO:0007669"/>
    <property type="project" value="UniProtKB-KW"/>
</dbReference>
<dbReference type="GO" id="GO:0032259">
    <property type="term" value="P:methylation"/>
    <property type="evidence" value="ECO:0007669"/>
    <property type="project" value="UniProtKB-KW"/>
</dbReference>
<keyword evidence="6" id="KW-1185">Reference proteome</keyword>
<keyword evidence="3" id="KW-0808">Transferase</keyword>
<comment type="function">
    <text evidence="4">Exhibits S-adenosyl-L-methionine-dependent methyltransferase activity.</text>
</comment>
<reference evidence="5 6" key="1">
    <citation type="submission" date="2024-12" db="EMBL/GenBank/DDBJ databases">
        <authorList>
            <person name="Lee Y."/>
        </authorList>
    </citation>
    <scope>NUCLEOTIDE SEQUENCE [LARGE SCALE GENOMIC DNA]</scope>
    <source>
        <strain evidence="5 6">03SUJ4</strain>
    </source>
</reference>
<evidence type="ECO:0000313" key="5">
    <source>
        <dbReference type="EMBL" id="MFN2977351.1"/>
    </source>
</evidence>
<comment type="caution">
    <text evidence="5">The sequence shown here is derived from an EMBL/GenBank/DDBJ whole genome shotgun (WGS) entry which is preliminary data.</text>
</comment>
<dbReference type="PANTHER" id="PTHR43619:SF2">
    <property type="entry name" value="S-ADENOSYL-L-METHIONINE-DEPENDENT METHYLTRANSFERASES SUPERFAMILY PROTEIN"/>
    <property type="match status" value="1"/>
</dbReference>
<dbReference type="PANTHER" id="PTHR43619">
    <property type="entry name" value="S-ADENOSYL-L-METHIONINE-DEPENDENT METHYLTRANSFERASE YKTD-RELATED"/>
    <property type="match status" value="1"/>
</dbReference>
<dbReference type="RefSeq" id="WP_263414482.1">
    <property type="nucleotide sequence ID" value="NZ_BAABBH010000001.1"/>
</dbReference>
<accession>A0ABW9KR04</accession>
<evidence type="ECO:0000256" key="1">
    <source>
        <dbReference type="ARBA" id="ARBA00008138"/>
    </source>
</evidence>
<dbReference type="EMBL" id="JBJYXY010000001">
    <property type="protein sequence ID" value="MFN2977351.1"/>
    <property type="molecule type" value="Genomic_DNA"/>
</dbReference>
<dbReference type="Proteomes" id="UP001634747">
    <property type="component" value="Unassembled WGS sequence"/>
</dbReference>
<organism evidence="5 6">
    <name type="scientific">Terriglobus aquaticus</name>
    <dbReference type="NCBI Taxonomy" id="940139"/>
    <lineage>
        <taxon>Bacteria</taxon>
        <taxon>Pseudomonadati</taxon>
        <taxon>Acidobacteriota</taxon>
        <taxon>Terriglobia</taxon>
        <taxon>Terriglobales</taxon>
        <taxon>Acidobacteriaceae</taxon>
        <taxon>Terriglobus</taxon>
    </lineage>
</organism>
<comment type="similarity">
    <text evidence="1 4">Belongs to the UPF0677 family.</text>
</comment>
<name>A0ABW9KR04_9BACT</name>
<evidence type="ECO:0000256" key="2">
    <source>
        <dbReference type="ARBA" id="ARBA00022603"/>
    </source>
</evidence>
<evidence type="ECO:0000256" key="4">
    <source>
        <dbReference type="RuleBase" id="RU362030"/>
    </source>
</evidence>
<keyword evidence="2 4" id="KW-0489">Methyltransferase</keyword>
<protein>
    <recommendedName>
        <fullName evidence="4">S-adenosyl-L-methionine-dependent methyltransferase</fullName>
        <ecNumber evidence="4">2.1.1.-</ecNumber>
    </recommendedName>
</protein>
<dbReference type="NCBIfam" id="TIGR00027">
    <property type="entry name" value="mthyl_TIGR00027"/>
    <property type="match status" value="1"/>
</dbReference>
<evidence type="ECO:0000313" key="6">
    <source>
        <dbReference type="Proteomes" id="UP001634747"/>
    </source>
</evidence>
<proteinExistence type="inferred from homology"/>
<dbReference type="InterPro" id="IPR011610">
    <property type="entry name" value="SAM_mthyl_Trfase_ML2640-like"/>
</dbReference>
<dbReference type="EC" id="2.1.1.-" evidence="4"/>
<gene>
    <name evidence="5" type="ORF">ACK2TP_16390</name>
</gene>
<sequence length="299" mass="32909">MPRTCGAVADRNGANSLIEATPSRTAYRVALRRAAHQVFDDPVVFRDPLALRILGMTRDKLELNQLRAPRRPYSRSLRAFVVARACLAEDTLRDEVARGATQYLLLGAGLDTFAYRNPYGDVRVFEVDHPATQLWKRSLLRESGIVPPESCRYVSVDFEEDDLIERLLAAGFDPGATTVIAWLGVVPYLTADAMRSTLRGLGSLPGTKRLVLDYSLPRAMLPPNEQLALDSLSARVAQAGEPFQQFFAPEEIERELGDSGWEVLLDLDSFGINARYFSGRCDGLGVLGKGARLLLAGNA</sequence>
<keyword evidence="4" id="KW-0949">S-adenosyl-L-methionine</keyword>
<dbReference type="Pfam" id="PF04072">
    <property type="entry name" value="LCM"/>
    <property type="match status" value="1"/>
</dbReference>